<evidence type="ECO:0000313" key="3">
    <source>
        <dbReference type="Proteomes" id="UP000473278"/>
    </source>
</evidence>
<feature type="signal peptide" evidence="1">
    <location>
        <begin position="1"/>
        <end position="20"/>
    </location>
</feature>
<dbReference type="EMBL" id="JAALLT010000002">
    <property type="protein sequence ID" value="NGP76458.1"/>
    <property type="molecule type" value="Genomic_DNA"/>
</dbReference>
<gene>
    <name evidence="2" type="ORF">G3570_07430</name>
</gene>
<comment type="caution">
    <text evidence="2">The sequence shown here is derived from an EMBL/GenBank/DDBJ whole genome shotgun (WGS) entry which is preliminary data.</text>
</comment>
<name>A0A6M1SWB2_9BACT</name>
<evidence type="ECO:0008006" key="4">
    <source>
        <dbReference type="Google" id="ProtNLM"/>
    </source>
</evidence>
<dbReference type="Gene3D" id="2.40.160.50">
    <property type="entry name" value="membrane protein fhac: a member of the omp85/tpsb transporter family"/>
    <property type="match status" value="1"/>
</dbReference>
<dbReference type="AlphaFoldDB" id="A0A6M1SWB2"/>
<protein>
    <recommendedName>
        <fullName evidence="4">Surface antigen</fullName>
    </recommendedName>
</protein>
<organism evidence="2 3">
    <name type="scientific">Halalkalibaculum roseum</name>
    <dbReference type="NCBI Taxonomy" id="2709311"/>
    <lineage>
        <taxon>Bacteria</taxon>
        <taxon>Pseudomonadati</taxon>
        <taxon>Balneolota</taxon>
        <taxon>Balneolia</taxon>
        <taxon>Balneolales</taxon>
        <taxon>Balneolaceae</taxon>
        <taxon>Halalkalibaculum</taxon>
    </lineage>
</organism>
<dbReference type="Proteomes" id="UP000473278">
    <property type="component" value="Unassembled WGS sequence"/>
</dbReference>
<evidence type="ECO:0000313" key="2">
    <source>
        <dbReference type="EMBL" id="NGP76458.1"/>
    </source>
</evidence>
<reference evidence="2 3" key="1">
    <citation type="submission" date="2020-02" db="EMBL/GenBank/DDBJ databases">
        <title>Balneolaceae bacterium YR4-1, complete genome.</title>
        <authorList>
            <person name="Li Y."/>
            <person name="Wu S."/>
        </authorList>
    </citation>
    <scope>NUCLEOTIDE SEQUENCE [LARGE SCALE GENOMIC DNA]</scope>
    <source>
        <strain evidence="2 3">YR4-1</strain>
    </source>
</reference>
<sequence length="472" mass="53237">MKLTIKTILLLLFSSSVAFAQSSGDDKEDEPFRNEPFFSKPVEELLKRPGKDTSGTDSESREYEYYLNNLNEDGIDLSGAIESGPYRSNSLYSVYPSLPMIHFNRVDALFLGLKRERMQWYNDDNFLGVPGINPHGMIGYSFGQSEWQYVVGLEKYLGRNNRVIIGGEYHSATTTDDYWSVGLIETSLTSFMGGYDFQDYYKQQGLGLYMLFRTRRLFEGGIAYNDDRYNSQQRETNWALFGAGDRYRPNPPVEFMNGSAIDTVNLSSISINASFNPKRLVLSKYYTFSLNGHLEFGDSGIASSDYSYTKFLGEMINYYNFERGGLLKHRLKIGSISGNAPLFKQFQLGGIGTMRALPYKSLPFASPLQGGNQMILSNTEVHFGSPSWKGGDWIDFDDFYISLFLDSGWAAYESELEDASGPFNGFSSFSFSDLKHNGGFGVGSSSIRAELAWDLNDTGRAPVFWIRFNPTF</sequence>
<keyword evidence="3" id="KW-1185">Reference proteome</keyword>
<proteinExistence type="predicted"/>
<evidence type="ECO:0000256" key="1">
    <source>
        <dbReference type="SAM" id="SignalP"/>
    </source>
</evidence>
<dbReference type="RefSeq" id="WP_165140822.1">
    <property type="nucleotide sequence ID" value="NZ_JAALLT010000002.1"/>
</dbReference>
<keyword evidence="1" id="KW-0732">Signal</keyword>
<accession>A0A6M1SWB2</accession>
<feature type="chain" id="PRO_5026817921" description="Surface antigen" evidence="1">
    <location>
        <begin position="21"/>
        <end position="472"/>
    </location>
</feature>